<dbReference type="InterPro" id="IPR036291">
    <property type="entry name" value="NAD(P)-bd_dom_sf"/>
</dbReference>
<gene>
    <name evidence="1" type="ORF">ACFPQB_08350</name>
</gene>
<dbReference type="Proteomes" id="UP001596072">
    <property type="component" value="Unassembled WGS sequence"/>
</dbReference>
<dbReference type="Gene3D" id="3.40.50.720">
    <property type="entry name" value="NAD(P)-binding Rossmann-like Domain"/>
    <property type="match status" value="1"/>
</dbReference>
<reference evidence="2" key="1">
    <citation type="journal article" date="2019" name="Int. J. Syst. Evol. Microbiol.">
        <title>The Global Catalogue of Microorganisms (GCM) 10K type strain sequencing project: providing services to taxonomists for standard genome sequencing and annotation.</title>
        <authorList>
            <consortium name="The Broad Institute Genomics Platform"/>
            <consortium name="The Broad Institute Genome Sequencing Center for Infectious Disease"/>
            <person name="Wu L."/>
            <person name="Ma J."/>
        </authorList>
    </citation>
    <scope>NUCLEOTIDE SEQUENCE [LARGE SCALE GENOMIC DNA]</scope>
    <source>
        <strain evidence="2">YIM 94188</strain>
    </source>
</reference>
<evidence type="ECO:0000313" key="1">
    <source>
        <dbReference type="EMBL" id="MFC5728927.1"/>
    </source>
</evidence>
<evidence type="ECO:0000313" key="2">
    <source>
        <dbReference type="Proteomes" id="UP001596072"/>
    </source>
</evidence>
<protein>
    <submittedName>
        <fullName evidence="1">SDR family oxidoreductase</fullName>
    </submittedName>
</protein>
<dbReference type="InterPro" id="IPR002347">
    <property type="entry name" value="SDR_fam"/>
</dbReference>
<proteinExistence type="predicted"/>
<sequence length="208" mass="21355">MAGEGRVLVRADGDDDVVVAVSSALVTAGWIVEHAGRSTPVSEGPRLDGIVFVPGLLDTVAGLDVDPAAELVELVESLGRRLRSGGDGGARIVAVGSRDWLGWAGRPAVAAQAAGLVAAVRSLALERGRAGLTVNCVLALPLDAHRRRHRGAVPGTHLHEPVALTPEPVTSADIAATVEFFLDPRSNYITGQALHCCGGASLLSSLSV</sequence>
<dbReference type="RefSeq" id="WP_136435061.1">
    <property type="nucleotide sequence ID" value="NZ_JBHSNS010000002.1"/>
</dbReference>
<comment type="caution">
    <text evidence="1">The sequence shown here is derived from an EMBL/GenBank/DDBJ whole genome shotgun (WGS) entry which is preliminary data.</text>
</comment>
<name>A0ABW0ZF25_9ACTN</name>
<accession>A0ABW0ZF25</accession>
<organism evidence="1 2">
    <name type="scientific">Nocardioides vastitatis</name>
    <dbReference type="NCBI Taxonomy" id="2568655"/>
    <lineage>
        <taxon>Bacteria</taxon>
        <taxon>Bacillati</taxon>
        <taxon>Actinomycetota</taxon>
        <taxon>Actinomycetes</taxon>
        <taxon>Propionibacteriales</taxon>
        <taxon>Nocardioidaceae</taxon>
        <taxon>Nocardioides</taxon>
    </lineage>
</organism>
<dbReference type="Pfam" id="PF13561">
    <property type="entry name" value="adh_short_C2"/>
    <property type="match status" value="1"/>
</dbReference>
<dbReference type="EMBL" id="JBHSNS010000002">
    <property type="protein sequence ID" value="MFC5728927.1"/>
    <property type="molecule type" value="Genomic_DNA"/>
</dbReference>
<keyword evidence="2" id="KW-1185">Reference proteome</keyword>
<dbReference type="SUPFAM" id="SSF51735">
    <property type="entry name" value="NAD(P)-binding Rossmann-fold domains"/>
    <property type="match status" value="1"/>
</dbReference>